<dbReference type="GeneID" id="114125936"/>
<evidence type="ECO:0000313" key="8">
    <source>
        <dbReference type="EMBL" id="QIU80472.1"/>
    </source>
</evidence>
<dbReference type="PRINTS" id="PR00463">
    <property type="entry name" value="EP450I"/>
</dbReference>
<dbReference type="CDD" id="cd11054">
    <property type="entry name" value="CYP24A1-like"/>
    <property type="match status" value="2"/>
</dbReference>
<evidence type="ECO:0000256" key="4">
    <source>
        <dbReference type="ARBA" id="ARBA00022723"/>
    </source>
</evidence>
<keyword evidence="6" id="KW-0408">Iron</keyword>
<evidence type="ECO:0000256" key="5">
    <source>
        <dbReference type="ARBA" id="ARBA00023002"/>
    </source>
</evidence>
<dbReference type="PANTHER" id="PTHR24279:SF120">
    <property type="entry name" value="CYTOCHROME P450"/>
    <property type="match status" value="1"/>
</dbReference>
<dbReference type="InterPro" id="IPR036396">
    <property type="entry name" value="Cyt_P450_sf"/>
</dbReference>
<evidence type="ECO:0000256" key="1">
    <source>
        <dbReference type="ARBA" id="ARBA00001971"/>
    </source>
</evidence>
<dbReference type="InterPro" id="IPR001128">
    <property type="entry name" value="Cyt_P450"/>
</dbReference>
<dbReference type="OrthoDB" id="3945418at2759"/>
<dbReference type="InterPro" id="IPR050479">
    <property type="entry name" value="CYP11_CYP27_families"/>
</dbReference>
<dbReference type="GO" id="GO:0016705">
    <property type="term" value="F:oxidoreductase activity, acting on paired donors, with incorporation or reduction of molecular oxygen"/>
    <property type="evidence" value="ECO:0007669"/>
    <property type="project" value="InterPro"/>
</dbReference>
<dbReference type="RefSeq" id="XP_027845580.2">
    <property type="nucleotide sequence ID" value="XM_027989779.2"/>
</dbReference>
<comment type="cofactor">
    <cofactor evidence="1">
        <name>heme</name>
        <dbReference type="ChEBI" id="CHEBI:30413"/>
    </cofactor>
</comment>
<dbReference type="FunFam" id="1.10.630.10:FF:000006">
    <property type="entry name" value="Cytochrome P450 302a1, mitochondrial"/>
    <property type="match status" value="2"/>
</dbReference>
<comment type="similarity">
    <text evidence="2">Belongs to the cytochrome P450 family.</text>
</comment>
<dbReference type="EMBL" id="MT268644">
    <property type="protein sequence ID" value="QIU80472.1"/>
    <property type="molecule type" value="mRNA"/>
</dbReference>
<dbReference type="PANTHER" id="PTHR24279">
    <property type="entry name" value="CYTOCHROME P450"/>
    <property type="match status" value="1"/>
</dbReference>
<dbReference type="AlphaFoldDB" id="A0A6H0JLQ2"/>
<dbReference type="InterPro" id="IPR017972">
    <property type="entry name" value="Cyt_P450_CS"/>
</dbReference>
<dbReference type="GO" id="GO:0020037">
    <property type="term" value="F:heme binding"/>
    <property type="evidence" value="ECO:0007669"/>
    <property type="project" value="InterPro"/>
</dbReference>
<evidence type="ECO:0000256" key="2">
    <source>
        <dbReference type="ARBA" id="ARBA00010617"/>
    </source>
</evidence>
<organism evidence="8">
    <name type="scientific">Aphis gossypii</name>
    <name type="common">Cotton aphid</name>
    <dbReference type="NCBI Taxonomy" id="80765"/>
    <lineage>
        <taxon>Eukaryota</taxon>
        <taxon>Metazoa</taxon>
        <taxon>Ecdysozoa</taxon>
        <taxon>Arthropoda</taxon>
        <taxon>Hexapoda</taxon>
        <taxon>Insecta</taxon>
        <taxon>Pterygota</taxon>
        <taxon>Neoptera</taxon>
        <taxon>Paraneoptera</taxon>
        <taxon>Hemiptera</taxon>
        <taxon>Sternorrhyncha</taxon>
        <taxon>Aphidomorpha</taxon>
        <taxon>Aphidoidea</taxon>
        <taxon>Aphididae</taxon>
        <taxon>Aphidini</taxon>
        <taxon>Aphis</taxon>
        <taxon>Aphis</taxon>
    </lineage>
</organism>
<dbReference type="PROSITE" id="PS00086">
    <property type="entry name" value="CYTOCHROME_P450"/>
    <property type="match status" value="1"/>
</dbReference>
<keyword evidence="4" id="KW-0479">Metal-binding</keyword>
<dbReference type="Gene3D" id="1.10.630.10">
    <property type="entry name" value="Cytochrome P450"/>
    <property type="match status" value="2"/>
</dbReference>
<keyword evidence="3" id="KW-0349">Heme</keyword>
<dbReference type="KEGG" id="ags:114125936"/>
<reference evidence="8" key="1">
    <citation type="submission" date="2020-03" db="EMBL/GenBank/DDBJ databases">
        <authorList>
            <person name="Wang C."/>
        </authorList>
    </citation>
    <scope>NUCLEOTIDE SEQUENCE</scope>
</reference>
<protein>
    <submittedName>
        <fullName evidence="8">Cytochrome P450 monooxygenase CYP301B1</fullName>
    </submittedName>
</protein>
<dbReference type="PRINTS" id="PR00385">
    <property type="entry name" value="P450"/>
</dbReference>
<evidence type="ECO:0000256" key="3">
    <source>
        <dbReference type="ARBA" id="ARBA00022617"/>
    </source>
</evidence>
<dbReference type="Pfam" id="PF00067">
    <property type="entry name" value="p450"/>
    <property type="match status" value="2"/>
</dbReference>
<dbReference type="SUPFAM" id="SSF48264">
    <property type="entry name" value="Cytochrome P450"/>
    <property type="match status" value="2"/>
</dbReference>
<proteinExistence type="evidence at transcript level"/>
<accession>A0A6H0JLQ2</accession>
<sequence>MKNIRQFQIQTMRWRSTATAHTPHVSAGSPEDLEVNNEFITAKHYSEVPGPMPWPIIGNTWRMLPVIGPYQISDLANVSYILYKQYGKIAKLGNLVGRPDLLFVYDADEIEKVYRQEGDTPFRPSMPCLVKYKSQVRGQFFGRLPGVVGVHGEPWREFRTKVQKPVLQPQTVKKYIQPIEEVSDYFIKRMQEMKNENSEMPADFDNEIHKWALECIGRVALDARLGCLRPDLPKNSEPQKIINAAKYALRNVALLELKYPFWRYLPSTLWKKYVSNMDYFIEICMKYIDDAMLRLKNKPQSVNESELSLVERILANESDPKTAYILALDLILVGIDTISMAVCSMLYQIATRPEEQEKIHQEILKILPNKNDKLDASKLEKMVYLKAFIKEVLRMYSTVIGNGRTLQKDMVICGYKIPKGIQLVFPTIVTGNMEEYVTDCKQFKPERWLKQSSGYIHPYASLPYGHGPRMCLGRRFADLEMQVFLAKLIRSHKLEYLHKPLDYKVTFMYAPDGELKFKMTERSTNGLIIYVRNCSFTGRNINNNMSVLAKQLWNLRIATCRAKKSTAVLTSISQDDVEFAKEYSELPGPKSLPLLGNNWRFLSFIGDYKVTEIDKLSLRLWREYGDIVKIEKLLGRPDMVFLYDADEIEKVFRNEELMPHRPSMPSLNYYKHVLRKDFFGDLAGVIAVHGQKWYEFRSKVQQPMLQPRTAKFYIGTIEDTATAFVNRIKKIKNNHQEVPDDFLNEIHKWSLESIARVALDQKLGCLEDEHTVDSDTQNLIDAINIFFANVPELELKIPFWKLFSTPTWRKYIKALDTITNVTSKHINRSMDQLLSQKSFCPDNQSSLLQRVLSLDPSNPKLAQILSLDMFIVGIDTTSAALASILYQLSRHPDKQKKLREEIRTVLPNADSKLTSNKLEQLQYLKACIKETLRMYPVVIGNGRCMSKETIISGYKIPKGVQVIFQHYAISNSSRYFSHPEQFLPERWLKGSGYKHHAFASLPFGYGKRMCLGRRFADLELQTVVSKIFQNFEVKYEYGDLEYTVHPIYMPDGPLKFKMIED</sequence>
<evidence type="ECO:0000256" key="6">
    <source>
        <dbReference type="ARBA" id="ARBA00023004"/>
    </source>
</evidence>
<dbReference type="GO" id="GO:0005506">
    <property type="term" value="F:iron ion binding"/>
    <property type="evidence" value="ECO:0007669"/>
    <property type="project" value="InterPro"/>
</dbReference>
<keyword evidence="5" id="KW-0560">Oxidoreductase</keyword>
<keyword evidence="7 8" id="KW-0503">Monooxygenase</keyword>
<dbReference type="GO" id="GO:0004497">
    <property type="term" value="F:monooxygenase activity"/>
    <property type="evidence" value="ECO:0007669"/>
    <property type="project" value="UniProtKB-KW"/>
</dbReference>
<dbReference type="InterPro" id="IPR002401">
    <property type="entry name" value="Cyt_P450_E_grp-I"/>
</dbReference>
<name>A0A6H0JLQ2_APHGO</name>
<evidence type="ECO:0000256" key="7">
    <source>
        <dbReference type="ARBA" id="ARBA00023033"/>
    </source>
</evidence>